<accession>A0ABQ5EX51</accession>
<dbReference type="Proteomes" id="UP001151760">
    <property type="component" value="Unassembled WGS sequence"/>
</dbReference>
<evidence type="ECO:0000313" key="1">
    <source>
        <dbReference type="EMBL" id="GJT55047.1"/>
    </source>
</evidence>
<sequence>MAFPRLQKLAAAQNSNNLTDAMSVYIERKINDDLHFAAGLSHLWEVLYSRVNEHRLLIAEFNMFGGPLALQCAEFFKQLSQTEVLKMLEIRKSIAEIRMIPVRLYLLLYYVHGDDEVGT</sequence>
<evidence type="ECO:0000313" key="2">
    <source>
        <dbReference type="Proteomes" id="UP001151760"/>
    </source>
</evidence>
<organism evidence="1 2">
    <name type="scientific">Tanacetum coccineum</name>
    <dbReference type="NCBI Taxonomy" id="301880"/>
    <lineage>
        <taxon>Eukaryota</taxon>
        <taxon>Viridiplantae</taxon>
        <taxon>Streptophyta</taxon>
        <taxon>Embryophyta</taxon>
        <taxon>Tracheophyta</taxon>
        <taxon>Spermatophyta</taxon>
        <taxon>Magnoliopsida</taxon>
        <taxon>eudicotyledons</taxon>
        <taxon>Gunneridae</taxon>
        <taxon>Pentapetalae</taxon>
        <taxon>asterids</taxon>
        <taxon>campanulids</taxon>
        <taxon>Asterales</taxon>
        <taxon>Asteraceae</taxon>
        <taxon>Asteroideae</taxon>
        <taxon>Anthemideae</taxon>
        <taxon>Anthemidinae</taxon>
        <taxon>Tanacetum</taxon>
    </lineage>
</organism>
<name>A0ABQ5EX51_9ASTR</name>
<comment type="caution">
    <text evidence="1">The sequence shown here is derived from an EMBL/GenBank/DDBJ whole genome shotgun (WGS) entry which is preliminary data.</text>
</comment>
<protein>
    <submittedName>
        <fullName evidence="1">Uncharacterized protein</fullName>
    </submittedName>
</protein>
<gene>
    <name evidence="1" type="ORF">Tco_0990101</name>
</gene>
<proteinExistence type="predicted"/>
<keyword evidence="2" id="KW-1185">Reference proteome</keyword>
<dbReference type="EMBL" id="BQNB010016725">
    <property type="protein sequence ID" value="GJT55047.1"/>
    <property type="molecule type" value="Genomic_DNA"/>
</dbReference>
<reference evidence="1" key="1">
    <citation type="journal article" date="2022" name="Int. J. Mol. Sci.">
        <title>Draft Genome of Tanacetum Coccineum: Genomic Comparison of Closely Related Tanacetum-Family Plants.</title>
        <authorList>
            <person name="Yamashiro T."/>
            <person name="Shiraishi A."/>
            <person name="Nakayama K."/>
            <person name="Satake H."/>
        </authorList>
    </citation>
    <scope>NUCLEOTIDE SEQUENCE</scope>
</reference>
<reference evidence="1" key="2">
    <citation type="submission" date="2022-01" db="EMBL/GenBank/DDBJ databases">
        <authorList>
            <person name="Yamashiro T."/>
            <person name="Shiraishi A."/>
            <person name="Satake H."/>
            <person name="Nakayama K."/>
        </authorList>
    </citation>
    <scope>NUCLEOTIDE SEQUENCE</scope>
</reference>